<organism evidence="1 2">
    <name type="scientific">Phytophthora nicotianae P1569</name>
    <dbReference type="NCBI Taxonomy" id="1317065"/>
    <lineage>
        <taxon>Eukaryota</taxon>
        <taxon>Sar</taxon>
        <taxon>Stramenopiles</taxon>
        <taxon>Oomycota</taxon>
        <taxon>Peronosporomycetes</taxon>
        <taxon>Peronosporales</taxon>
        <taxon>Peronosporaceae</taxon>
        <taxon>Phytophthora</taxon>
    </lineage>
</organism>
<dbReference type="Proteomes" id="UP000018721">
    <property type="component" value="Unassembled WGS sequence"/>
</dbReference>
<protein>
    <submittedName>
        <fullName evidence="1">Uncharacterized protein</fullName>
    </submittedName>
</protein>
<dbReference type="HOGENOM" id="CLU_1707766_0_0_1"/>
<name>V9EDV0_PHYNI</name>
<dbReference type="EMBL" id="ANIZ01002932">
    <property type="protein sequence ID" value="ETI37319.1"/>
    <property type="molecule type" value="Genomic_DNA"/>
</dbReference>
<gene>
    <name evidence="1" type="ORF">F443_16686</name>
</gene>
<evidence type="ECO:0000313" key="2">
    <source>
        <dbReference type="Proteomes" id="UP000018721"/>
    </source>
</evidence>
<proteinExistence type="predicted"/>
<evidence type="ECO:0000313" key="1">
    <source>
        <dbReference type="EMBL" id="ETI37319.1"/>
    </source>
</evidence>
<sequence length="154" mass="18003">MHLEFPPIRHSRVRWHEPRRRFGQPLVPFHTPATIVHLDPRIRDVDDLRFVPPAVGVQCVHTLVQFKLRSPLFQFLRSPLFSRGRRRRRWSYSLGVWNVAMTCSALLQSRRIHVHAKSSTHGHHLATHGPVVAKLQGQRTPHRLADQSEVHIFH</sequence>
<accession>V9EDV0</accession>
<keyword evidence="2" id="KW-1185">Reference proteome</keyword>
<comment type="caution">
    <text evidence="1">The sequence shown here is derived from an EMBL/GenBank/DDBJ whole genome shotgun (WGS) entry which is preliminary data.</text>
</comment>
<dbReference type="AlphaFoldDB" id="V9EDV0"/>
<reference evidence="1 2" key="1">
    <citation type="submission" date="2013-11" db="EMBL/GenBank/DDBJ databases">
        <title>The Genome Sequence of Phytophthora parasitica P1569.</title>
        <authorList>
            <consortium name="The Broad Institute Genomics Platform"/>
            <person name="Russ C."/>
            <person name="Tyler B."/>
            <person name="Panabieres F."/>
            <person name="Shan W."/>
            <person name="Tripathy S."/>
            <person name="Grunwald N."/>
            <person name="Machado M."/>
            <person name="Johnson C.S."/>
            <person name="Arredondo F."/>
            <person name="Hong C."/>
            <person name="Coffey M."/>
            <person name="Young S.K."/>
            <person name="Zeng Q."/>
            <person name="Gargeya S."/>
            <person name="Fitzgerald M."/>
            <person name="Abouelleil A."/>
            <person name="Alvarado L."/>
            <person name="Chapman S.B."/>
            <person name="Gainer-Dewar J."/>
            <person name="Goldberg J."/>
            <person name="Griggs A."/>
            <person name="Gujja S."/>
            <person name="Hansen M."/>
            <person name="Howarth C."/>
            <person name="Imamovic A."/>
            <person name="Ireland A."/>
            <person name="Larimer J."/>
            <person name="McCowan C."/>
            <person name="Murphy C."/>
            <person name="Pearson M."/>
            <person name="Poon T.W."/>
            <person name="Priest M."/>
            <person name="Roberts A."/>
            <person name="Saif S."/>
            <person name="Shea T."/>
            <person name="Sykes S."/>
            <person name="Wortman J."/>
            <person name="Nusbaum C."/>
            <person name="Birren B."/>
        </authorList>
    </citation>
    <scope>NUCLEOTIDE SEQUENCE [LARGE SCALE GENOMIC DNA]</scope>
    <source>
        <strain evidence="1 2">P1569</strain>
    </source>
</reference>